<evidence type="ECO:0000256" key="2">
    <source>
        <dbReference type="ARBA" id="ARBA00023125"/>
    </source>
</evidence>
<keyword evidence="3" id="KW-0804">Transcription</keyword>
<dbReference type="Pfam" id="PF17874">
    <property type="entry name" value="TPR_MalT"/>
    <property type="match status" value="1"/>
</dbReference>
<protein>
    <submittedName>
        <fullName evidence="5">Transcriptional regulator</fullName>
    </submittedName>
</protein>
<keyword evidence="1" id="KW-0805">Transcription regulation</keyword>
<reference evidence="5 6" key="1">
    <citation type="submission" date="2019-01" db="EMBL/GenBank/DDBJ databases">
        <title>Ktedonosporobacter rubrisoli SCAWS-G2.</title>
        <authorList>
            <person name="Huang Y."/>
            <person name="Yan B."/>
        </authorList>
    </citation>
    <scope>NUCLEOTIDE SEQUENCE [LARGE SCALE GENOMIC DNA]</scope>
    <source>
        <strain evidence="5 6">SCAWS-G2</strain>
    </source>
</reference>
<dbReference type="Gene3D" id="1.25.40.10">
    <property type="entry name" value="Tetratricopeptide repeat domain"/>
    <property type="match status" value="1"/>
</dbReference>
<dbReference type="GO" id="GO:0006355">
    <property type="term" value="P:regulation of DNA-templated transcription"/>
    <property type="evidence" value="ECO:0007669"/>
    <property type="project" value="InterPro"/>
</dbReference>
<name>A0A4P6JZ45_KTERU</name>
<dbReference type="InterPro" id="IPR059106">
    <property type="entry name" value="WHD_MalT"/>
</dbReference>
<dbReference type="GO" id="GO:0003677">
    <property type="term" value="F:DNA binding"/>
    <property type="evidence" value="ECO:0007669"/>
    <property type="project" value="UniProtKB-KW"/>
</dbReference>
<dbReference type="CDD" id="cd06170">
    <property type="entry name" value="LuxR_C_like"/>
    <property type="match status" value="1"/>
</dbReference>
<dbReference type="InterPro" id="IPR027417">
    <property type="entry name" value="P-loop_NTPase"/>
</dbReference>
<dbReference type="PROSITE" id="PS00622">
    <property type="entry name" value="HTH_LUXR_1"/>
    <property type="match status" value="1"/>
</dbReference>
<dbReference type="OrthoDB" id="134937at2"/>
<keyword evidence="6" id="KW-1185">Reference proteome</keyword>
<dbReference type="PROSITE" id="PS50043">
    <property type="entry name" value="HTH_LUXR_2"/>
    <property type="match status" value="1"/>
</dbReference>
<gene>
    <name evidence="5" type="ORF">EPA93_32050</name>
</gene>
<dbReference type="Pfam" id="PF00196">
    <property type="entry name" value="GerE"/>
    <property type="match status" value="1"/>
</dbReference>
<accession>A0A4P6JZ45</accession>
<dbReference type="KEGG" id="kbs:EPA93_32050"/>
<dbReference type="PANTHER" id="PTHR44688">
    <property type="entry name" value="DNA-BINDING TRANSCRIPTIONAL ACTIVATOR DEVR_DOSR"/>
    <property type="match status" value="1"/>
</dbReference>
<feature type="domain" description="HTH luxR-type" evidence="4">
    <location>
        <begin position="983"/>
        <end position="1044"/>
    </location>
</feature>
<evidence type="ECO:0000256" key="3">
    <source>
        <dbReference type="ARBA" id="ARBA00023163"/>
    </source>
</evidence>
<sequence length="1046" mass="118100">MPKRVPPSLVWSEEHRAYILREPGYQNQHLGPEEADSWLQWLDSHTSVSFQGQQGHLNLLREKRARGGAGYWYAYRYQGKRAMKKYAGRTADLHISHLEALAAQLSQLISQEKKQADKQPRAELSLPVPYTEAVSAVSREQGAESLKKSESSSLLLVSKLSPPRLPSSLLIRERLLSQLDDGIKHKLTLLAAPAGFGKTTLVGQWIAERGKQERLAPLAWVSLDPEDNDPVRFWRYVITACQNFRSELGLSALSLLQTTLQPPFEVSPLEAALTDVLQQANQLGCRGILVLEDYHVITAPQIHESLTFLIDHLPEQLHVIILTRSEPPLPLARWRSQGDFMELHVIDLRFSQGETHRFLQQRITSKQLSSDVLAHLETLLEGWVAGLHLIALALQGRMAGQEIEQYLATFDGSHRHILTYFVTEVLSALPESQQIFLLQTSILRRLNGSLCDAATDRHNSAQLLEALARSGLFLEPLDEPGQWYRYHAIWASAMQHEARRRLGEHPLRELAKRASLWYAEQGMLAEAIEVSLAAGVFAQASIFIEQLLAIHDLFEYAEQHTLRRWLEQLPENILSTHPQLCFAYAIVLLFGTTPHASIVNNQFEQPLRMAEQAWEGQNDRLHLGELQAFRALASWIQGDFQQTFVSARQALAYLPEQDSHWRSISLLYAGTEKLYAGCPRQAMQILQEAYRSSENIKNRYGLRIALLLQGTAAYRQGHLQQAAGFYQQALGELAEDPHGRGQALLGLAQLSYERNELETAHLEAQEALDLGQQQSDDILQIQASLILVRILHARGQSLHAQQRLATLLPRVQSPRSRLFASQIQAMQAQLGLAIGDFISVQRWVTNRARYSEELPRFQLEQDELLMVRWHLARGETETALSILQRWQSDAKEQGRTHSLIQIQVLMALALNASRRDEARQQLLSTLTLASTEGYMRTFLDEGDALSTLLRTLVPRVRNRALTSYLQTILHAVVPQTASLSLVQVQLSPQELRVLRLLAAGCSNPEIARELNVSVTTIRTQVQSIYHKLNVNNRVAASEAAHHLHLL</sequence>
<dbReference type="InterPro" id="IPR011990">
    <property type="entry name" value="TPR-like_helical_dom_sf"/>
</dbReference>
<dbReference type="AlphaFoldDB" id="A0A4P6JZ45"/>
<dbReference type="Gene3D" id="3.40.50.300">
    <property type="entry name" value="P-loop containing nucleotide triphosphate hydrolases"/>
    <property type="match status" value="1"/>
</dbReference>
<dbReference type="Gene3D" id="1.10.10.10">
    <property type="entry name" value="Winged helix-like DNA-binding domain superfamily/Winged helix DNA-binding domain"/>
    <property type="match status" value="1"/>
</dbReference>
<dbReference type="PANTHER" id="PTHR44688:SF16">
    <property type="entry name" value="DNA-BINDING TRANSCRIPTIONAL ACTIVATOR DEVR_DOSR"/>
    <property type="match status" value="1"/>
</dbReference>
<dbReference type="SUPFAM" id="SSF46894">
    <property type="entry name" value="C-terminal effector domain of the bipartite response regulators"/>
    <property type="match status" value="1"/>
</dbReference>
<dbReference type="InterPro" id="IPR041617">
    <property type="entry name" value="TPR_MalT"/>
</dbReference>
<evidence type="ECO:0000259" key="4">
    <source>
        <dbReference type="PROSITE" id="PS50043"/>
    </source>
</evidence>
<dbReference type="EMBL" id="CP035758">
    <property type="protein sequence ID" value="QBD80356.1"/>
    <property type="molecule type" value="Genomic_DNA"/>
</dbReference>
<dbReference type="RefSeq" id="WP_129891420.1">
    <property type="nucleotide sequence ID" value="NZ_CP035758.1"/>
</dbReference>
<dbReference type="InterPro" id="IPR000792">
    <property type="entry name" value="Tscrpt_reg_LuxR_C"/>
</dbReference>
<dbReference type="InterPro" id="IPR016032">
    <property type="entry name" value="Sig_transdc_resp-reg_C-effctor"/>
</dbReference>
<dbReference type="SUPFAM" id="SSF52540">
    <property type="entry name" value="P-loop containing nucleoside triphosphate hydrolases"/>
    <property type="match status" value="1"/>
</dbReference>
<evidence type="ECO:0000313" key="6">
    <source>
        <dbReference type="Proteomes" id="UP000290365"/>
    </source>
</evidence>
<keyword evidence="2" id="KW-0238">DNA-binding</keyword>
<dbReference type="Pfam" id="PF25873">
    <property type="entry name" value="WHD_MalT"/>
    <property type="match status" value="1"/>
</dbReference>
<dbReference type="InterPro" id="IPR036388">
    <property type="entry name" value="WH-like_DNA-bd_sf"/>
</dbReference>
<organism evidence="5 6">
    <name type="scientific">Ktedonosporobacter rubrisoli</name>
    <dbReference type="NCBI Taxonomy" id="2509675"/>
    <lineage>
        <taxon>Bacteria</taxon>
        <taxon>Bacillati</taxon>
        <taxon>Chloroflexota</taxon>
        <taxon>Ktedonobacteria</taxon>
        <taxon>Ktedonobacterales</taxon>
        <taxon>Ktedonosporobacteraceae</taxon>
        <taxon>Ktedonosporobacter</taxon>
    </lineage>
</organism>
<evidence type="ECO:0000256" key="1">
    <source>
        <dbReference type="ARBA" id="ARBA00023015"/>
    </source>
</evidence>
<proteinExistence type="predicted"/>
<dbReference type="SMART" id="SM00421">
    <property type="entry name" value="HTH_LUXR"/>
    <property type="match status" value="1"/>
</dbReference>
<evidence type="ECO:0000313" key="5">
    <source>
        <dbReference type="EMBL" id="QBD80356.1"/>
    </source>
</evidence>
<dbReference type="Proteomes" id="UP000290365">
    <property type="component" value="Chromosome"/>
</dbReference>
<dbReference type="PRINTS" id="PR00038">
    <property type="entry name" value="HTHLUXR"/>
</dbReference>
<dbReference type="SUPFAM" id="SSF48452">
    <property type="entry name" value="TPR-like"/>
    <property type="match status" value="1"/>
</dbReference>